<dbReference type="PROSITE" id="PS50190">
    <property type="entry name" value="SEC7"/>
    <property type="match status" value="1"/>
</dbReference>
<feature type="region of interest" description="Disordered" evidence="20">
    <location>
        <begin position="956"/>
        <end position="993"/>
    </location>
</feature>
<dbReference type="PROSITE" id="PS51462">
    <property type="entry name" value="NUDIX"/>
    <property type="match status" value="1"/>
</dbReference>
<evidence type="ECO:0000259" key="21">
    <source>
        <dbReference type="PROSITE" id="PS50003"/>
    </source>
</evidence>
<evidence type="ECO:0000256" key="16">
    <source>
        <dbReference type="ARBA" id="ARBA00023235"/>
    </source>
</evidence>
<evidence type="ECO:0000259" key="22">
    <source>
        <dbReference type="PROSITE" id="PS50190"/>
    </source>
</evidence>
<comment type="catalytic activity">
    <reaction evidence="1">
        <text>isopentenyl diphosphate = dimethylallyl diphosphate</text>
        <dbReference type="Rhea" id="RHEA:23284"/>
        <dbReference type="ChEBI" id="CHEBI:57623"/>
        <dbReference type="ChEBI" id="CHEBI:128769"/>
        <dbReference type="EC" id="5.3.3.2"/>
    </reaction>
</comment>
<dbReference type="SUPFAM" id="SSF48425">
    <property type="entry name" value="Sec7 domain"/>
    <property type="match status" value="1"/>
</dbReference>
<dbReference type="InterPro" id="IPR000904">
    <property type="entry name" value="Sec7_dom"/>
</dbReference>
<dbReference type="Pfam" id="PF18826">
    <property type="entry name" value="bVLRF1"/>
    <property type="match status" value="1"/>
</dbReference>
<dbReference type="SUPFAM" id="SSF55811">
    <property type="entry name" value="Nudix"/>
    <property type="match status" value="1"/>
</dbReference>
<dbReference type="GO" id="GO:0016787">
    <property type="term" value="F:hydrolase activity"/>
    <property type="evidence" value="ECO:0007669"/>
    <property type="project" value="UniProtKB-KW"/>
</dbReference>
<reference evidence="26" key="1">
    <citation type="journal article" date="2008" name="Nat. Genet.">
        <title>The Pristionchus pacificus genome provides a unique perspective on nematode lifestyle and parasitism.</title>
        <authorList>
            <person name="Dieterich C."/>
            <person name="Clifton S.W."/>
            <person name="Schuster L.N."/>
            <person name="Chinwalla A."/>
            <person name="Delehaunty K."/>
            <person name="Dinkelacker I."/>
            <person name="Fulton L."/>
            <person name="Fulton R."/>
            <person name="Godfrey J."/>
            <person name="Minx P."/>
            <person name="Mitreva M."/>
            <person name="Roeseler W."/>
            <person name="Tian H."/>
            <person name="Witte H."/>
            <person name="Yang S.P."/>
            <person name="Wilson R.K."/>
            <person name="Sommer R.J."/>
        </authorList>
    </citation>
    <scope>NUCLEOTIDE SEQUENCE [LARGE SCALE GENOMIC DNA]</scope>
    <source>
        <strain evidence="26">PS312</strain>
    </source>
</reference>
<dbReference type="PANTHER" id="PTHR16036">
    <property type="entry name" value="ANKYRIN REPEAT AND ZINC FINGER DOMAIN-CONTAINING PROTEIN 1"/>
    <property type="match status" value="1"/>
</dbReference>
<feature type="domain" description="SEC7" evidence="22">
    <location>
        <begin position="58"/>
        <end position="264"/>
    </location>
</feature>
<feature type="active site" evidence="18">
    <location>
        <position position="631"/>
    </location>
</feature>
<feature type="coiled-coil region" evidence="19">
    <location>
        <begin position="20"/>
        <end position="47"/>
    </location>
</feature>
<evidence type="ECO:0000256" key="15">
    <source>
        <dbReference type="ARBA" id="ARBA00023229"/>
    </source>
</evidence>
<evidence type="ECO:0000256" key="3">
    <source>
        <dbReference type="ARBA" id="ARBA00004496"/>
    </source>
</evidence>
<accession>A0A8R1YG29</accession>
<sequence>MATGQHFPIADLTAEERHQMRTMRKRKADLLNEIESIKGELHSVEGELENLYYVDDLSKERNSMLSSGRKKFNQDPEAYVDDVQTRNLRSCIDIIIQQGLSYLYERGILERTPQSVASFLYQGGGLSKQTIGEYIGSNEPFNVQVLEEYVKLHDISNLFLVDALRMFLWSFRLPGESQKIERMMAKFADHFHTSSTRDGHAFDCPDTAHVLSYSCIMLNTLLHNPAVKDKPSLERFVAMNKESVQQNGVSVETIAQIYDSIAKQPFKLPDEENSRSHEPFIDSTREGWLYKQSSNQAFVVGPLLWKRRWFILSEGCLYYFDSSIDRAPKGIIPLKNVGVRRVEAPQRPHMLEIYALSPDDKIKACKTDQVGGRVSEGRHSNYRMCAASQDDLIGWIEAIAAQMSRRLSTIRDVRWTAGVEPLKRSKIKEQPEVAAASEVGGASCWSFDEMMKRAEEAQLVLQDGDEESTVSCSSCATRLGAERTQLLEHYASGWHRANVRRSLRGKQPIGEEDWESLVEGSDGEGGERGDVSDSSSDSDCTDEQTSAALGLGAARAYFVQSGTVFSMYSALLRDGEASVASTPSFFSRPLNCAIILLAGGHFAAGVFENDRLVVHRAIHRYVVRAKQGGAQSANDKSKGNAKSAGANLRRYNERVMREEIRGLLAKEWQVYLAAAPLVFLRCASYQRGIFISDDDEDAPLRRGDARLRTIPFETKRPLVDEVRRTWERLAEVQDHGAVEEFEKEMEERRERLRKRATALQRRGRRQEEAPSTFDDEKDLDEEDSRRDEKWRERKERKELAEKEAAEEKAAKDPFPEIDQDLRNSVYAAIRDNDKAGAGLEEVIKGVEEAERKEVLLRYIREARFPPINSSLLHIAAAKGADHSVKYLLDLGANPAMRNAEGKAPYNCAEGKIIKGVFSAWRAEWEEAEEDMEEGEKAKRRQIDWIKAQIPLPVEKSTEQLAREAEKKKAKRDRQRVKAKEKKEEERKEKEEQANKAAYLALPDREKRALAIEARLAKMDSCVPRCFMCAATISGTPFEYAANRFCSTALISFYMRGSTLTRLAGGLSRQMSSSSAAQEAYLDADNCLVVDESDRIVGGATKRQAHHRSTVQLHRAFSVFAFTPDRQLILQKRAATKVTFPLLWTNTCCSHPLTGMRPDETDGVGGVLRAATRKLDHELNLAAVSEDQLLFMGRYLYKAAPPELEWVEHELDYALILRGIDRARVASPNDDEGTVVGILHYCAHDGRSTLTPALFHLQLGESSSVEQVRCVDERELEDWIKKEPTSFTPWIRHFIEIGVLSKWWSVLDDKEKLQKMSSDKIVKMN</sequence>
<evidence type="ECO:0000256" key="14">
    <source>
        <dbReference type="ARBA" id="ARBA00023054"/>
    </source>
</evidence>
<organism evidence="25 26">
    <name type="scientific">Pristionchus pacificus</name>
    <name type="common">Parasitic nematode worm</name>
    <dbReference type="NCBI Taxonomy" id="54126"/>
    <lineage>
        <taxon>Eukaryota</taxon>
        <taxon>Metazoa</taxon>
        <taxon>Ecdysozoa</taxon>
        <taxon>Nematoda</taxon>
        <taxon>Chromadorea</taxon>
        <taxon>Rhabditida</taxon>
        <taxon>Rhabditina</taxon>
        <taxon>Diplogasteromorpha</taxon>
        <taxon>Diplogasteroidea</taxon>
        <taxon>Neodiplogasteridae</taxon>
        <taxon>Pristionchus</taxon>
    </lineage>
</organism>
<dbReference type="EC" id="5.3.3.2" evidence="7"/>
<keyword evidence="8 18" id="KW-0963">Cytoplasm</keyword>
<feature type="compositionally biased region" description="Acidic residues" evidence="20">
    <location>
        <begin position="510"/>
        <end position="524"/>
    </location>
</feature>
<dbReference type="InterPro" id="IPR047139">
    <property type="entry name" value="ANKZ1/VMS1"/>
</dbReference>
<feature type="region of interest" description="Disordered" evidence="20">
    <location>
        <begin position="510"/>
        <end position="543"/>
    </location>
</feature>
<feature type="compositionally biased region" description="Acidic residues" evidence="20">
    <location>
        <begin position="773"/>
        <end position="782"/>
    </location>
</feature>
<evidence type="ECO:0000256" key="17">
    <source>
        <dbReference type="PROSITE-ProRule" id="PRU00023"/>
    </source>
</evidence>
<dbReference type="EnsemblMetazoa" id="PPA17887.1">
    <property type="protein sequence ID" value="PPA17887.1"/>
    <property type="gene ID" value="WBGene00107441"/>
</dbReference>
<evidence type="ECO:0000256" key="20">
    <source>
        <dbReference type="SAM" id="MobiDB-lite"/>
    </source>
</evidence>
<dbReference type="Pfam" id="PF01369">
    <property type="entry name" value="Sec7"/>
    <property type="match status" value="1"/>
</dbReference>
<comment type="similarity">
    <text evidence="6 18">Belongs to the ANKZF1/VMS1 family.</text>
</comment>
<evidence type="ECO:0000256" key="13">
    <source>
        <dbReference type="ARBA" id="ARBA00023043"/>
    </source>
</evidence>
<evidence type="ECO:0000256" key="18">
    <source>
        <dbReference type="PROSITE-ProRule" id="PRU01389"/>
    </source>
</evidence>
<dbReference type="Gene3D" id="1.25.40.20">
    <property type="entry name" value="Ankyrin repeat-containing domain"/>
    <property type="match status" value="1"/>
</dbReference>
<keyword evidence="16" id="KW-0413">Isomerase</keyword>
<feature type="compositionally biased region" description="Basic and acidic residues" evidence="20">
    <location>
        <begin position="975"/>
        <end position="993"/>
    </location>
</feature>
<evidence type="ECO:0000256" key="9">
    <source>
        <dbReference type="ARBA" id="ARBA00022722"/>
    </source>
</evidence>
<keyword evidence="14 19" id="KW-0175">Coiled coil</keyword>
<name>A0A2A6C925_PRIPA</name>
<feature type="domain" description="PH" evidence="21">
    <location>
        <begin position="282"/>
        <end position="404"/>
    </location>
</feature>
<proteinExistence type="inferred from homology"/>
<feature type="repeat" description="ANK" evidence="17">
    <location>
        <begin position="867"/>
        <end position="899"/>
    </location>
</feature>
<dbReference type="GO" id="GO:0050992">
    <property type="term" value="P:dimethylallyl diphosphate biosynthetic process"/>
    <property type="evidence" value="ECO:0007669"/>
    <property type="project" value="UniProtKB-UniPathway"/>
</dbReference>
<dbReference type="InterPro" id="IPR000086">
    <property type="entry name" value="NUDIX_hydrolase_dom"/>
</dbReference>
<dbReference type="PROSITE" id="PS50088">
    <property type="entry name" value="ANK_REPEAT"/>
    <property type="match status" value="1"/>
</dbReference>
<evidence type="ECO:0000256" key="8">
    <source>
        <dbReference type="ARBA" id="ARBA00022490"/>
    </source>
</evidence>
<dbReference type="GO" id="GO:0004452">
    <property type="term" value="F:isopentenyl-diphosphate delta-isomerase activity"/>
    <property type="evidence" value="ECO:0007669"/>
    <property type="project" value="UniProtKB-EC"/>
</dbReference>
<evidence type="ECO:0000256" key="11">
    <source>
        <dbReference type="ARBA" id="ARBA00022759"/>
    </source>
</evidence>
<dbReference type="PROSITE" id="PS52044">
    <property type="entry name" value="VLRF1"/>
    <property type="match status" value="1"/>
</dbReference>
<evidence type="ECO:0000313" key="26">
    <source>
        <dbReference type="Proteomes" id="UP000005239"/>
    </source>
</evidence>
<feature type="compositionally biased region" description="Basic and acidic residues" evidence="20">
    <location>
        <begin position="783"/>
        <end position="814"/>
    </location>
</feature>
<dbReference type="GO" id="GO:0032012">
    <property type="term" value="P:regulation of ARF protein signal transduction"/>
    <property type="evidence" value="ECO:0007669"/>
    <property type="project" value="InterPro"/>
</dbReference>
<dbReference type="FunFam" id="1.10.1000.11:FF:000002">
    <property type="entry name" value="Cytohesin 1"/>
    <property type="match status" value="1"/>
</dbReference>
<keyword evidence="15" id="KW-0414">Isoprene biosynthesis</keyword>
<dbReference type="CDD" id="cd00171">
    <property type="entry name" value="Sec7"/>
    <property type="match status" value="1"/>
</dbReference>
<dbReference type="GO" id="GO:0004519">
    <property type="term" value="F:endonuclease activity"/>
    <property type="evidence" value="ECO:0007669"/>
    <property type="project" value="UniProtKB-KW"/>
</dbReference>
<evidence type="ECO:0000259" key="23">
    <source>
        <dbReference type="PROSITE" id="PS51462"/>
    </source>
</evidence>
<gene>
    <name evidence="25" type="primary">WBGene00107441</name>
</gene>
<keyword evidence="11 18" id="KW-0255">Endonuclease</keyword>
<dbReference type="Pfam" id="PF00169">
    <property type="entry name" value="PH"/>
    <property type="match status" value="1"/>
</dbReference>
<evidence type="ECO:0000256" key="12">
    <source>
        <dbReference type="ARBA" id="ARBA00022801"/>
    </source>
</evidence>
<dbReference type="Proteomes" id="UP000005239">
    <property type="component" value="Unassembled WGS sequence"/>
</dbReference>
<dbReference type="InterPro" id="IPR036770">
    <property type="entry name" value="Ankyrin_rpt-contain_sf"/>
</dbReference>
<dbReference type="Gene3D" id="3.90.79.10">
    <property type="entry name" value="Nucleoside Triphosphate Pyrophosphohydrolase"/>
    <property type="match status" value="1"/>
</dbReference>
<keyword evidence="26" id="KW-1185">Reference proteome</keyword>
<dbReference type="InterPro" id="IPR001849">
    <property type="entry name" value="PH_domain"/>
</dbReference>
<dbReference type="SMART" id="SM00233">
    <property type="entry name" value="PH"/>
    <property type="match status" value="1"/>
</dbReference>
<comment type="pathway">
    <text evidence="4">Isoprenoid biosynthesis; dimethylallyl diphosphate biosynthesis; dimethylallyl diphosphate from isopentenyl diphosphate: step 1/1.</text>
</comment>
<comment type="subcellular location">
    <subcellularLocation>
        <location evidence="3">Cytoplasm</location>
    </subcellularLocation>
</comment>
<dbReference type="GO" id="GO:0005085">
    <property type="term" value="F:guanyl-nucleotide exchange factor activity"/>
    <property type="evidence" value="ECO:0007669"/>
    <property type="project" value="InterPro"/>
</dbReference>
<dbReference type="PROSITE" id="PS50297">
    <property type="entry name" value="ANK_REP_REGION"/>
    <property type="match status" value="1"/>
</dbReference>
<dbReference type="SUPFAM" id="SSF50729">
    <property type="entry name" value="PH domain-like"/>
    <property type="match status" value="1"/>
</dbReference>
<dbReference type="SMART" id="SM00222">
    <property type="entry name" value="Sec7"/>
    <property type="match status" value="1"/>
</dbReference>
<evidence type="ECO:0000256" key="6">
    <source>
        <dbReference type="ARBA" id="ARBA00009262"/>
    </source>
</evidence>
<dbReference type="GO" id="GO:0008299">
    <property type="term" value="P:isoprenoid biosynthetic process"/>
    <property type="evidence" value="ECO:0007669"/>
    <property type="project" value="UniProtKB-KW"/>
</dbReference>
<dbReference type="InterPro" id="IPR023394">
    <property type="entry name" value="Sec7_C_sf"/>
</dbReference>
<protein>
    <recommendedName>
        <fullName evidence="7">isopentenyl-diphosphate Delta-isomerase</fullName>
        <ecNumber evidence="7">5.3.3.2</ecNumber>
    </recommendedName>
</protein>
<feature type="compositionally biased region" description="Basic and acidic residues" evidence="20">
    <location>
        <begin position="956"/>
        <end position="966"/>
    </location>
</feature>
<dbReference type="PANTHER" id="PTHR16036:SF2">
    <property type="entry name" value="TRNA ENDONUCLEASE ANKZF1"/>
    <property type="match status" value="1"/>
</dbReference>
<evidence type="ECO:0000259" key="24">
    <source>
        <dbReference type="PROSITE" id="PS52044"/>
    </source>
</evidence>
<evidence type="ECO:0000256" key="7">
    <source>
        <dbReference type="ARBA" id="ARBA00012057"/>
    </source>
</evidence>
<feature type="domain" description="VLRF1" evidence="24">
    <location>
        <begin position="588"/>
        <end position="732"/>
    </location>
</feature>
<feature type="domain" description="Nudix hydrolase" evidence="23">
    <location>
        <begin position="1111"/>
        <end position="1292"/>
    </location>
</feature>
<comment type="function">
    <text evidence="2">Catalyzes the 1,3-allylic rearrangement of the homoallylic substrate isopentenyl (IPP) to its highly electrophilic allylic isomer, dimethylallyl diphosphate (DMAPP).</text>
</comment>
<dbReference type="InterPro" id="IPR011993">
    <property type="entry name" value="PH-like_dom_sf"/>
</dbReference>
<evidence type="ECO:0000256" key="19">
    <source>
        <dbReference type="SAM" id="Coils"/>
    </source>
</evidence>
<evidence type="ECO:0000256" key="4">
    <source>
        <dbReference type="ARBA" id="ARBA00004826"/>
    </source>
</evidence>
<dbReference type="NCBIfam" id="TIGR02150">
    <property type="entry name" value="IPP_isom_1"/>
    <property type="match status" value="1"/>
</dbReference>
<evidence type="ECO:0000313" key="25">
    <source>
        <dbReference type="EnsemblMetazoa" id="PPA17887.1"/>
    </source>
</evidence>
<dbReference type="InterPro" id="IPR015797">
    <property type="entry name" value="NUDIX_hydrolase-like_dom_sf"/>
</dbReference>
<comment type="domain">
    <text evidence="18">The VLRF1 domain mediates binding to the 60S ribosomal subunit.</text>
</comment>
<evidence type="ECO:0000256" key="2">
    <source>
        <dbReference type="ARBA" id="ARBA00003951"/>
    </source>
</evidence>
<dbReference type="Gene3D" id="1.10.1000.11">
    <property type="entry name" value="Arf Nucleotide-binding Site Opener,domain 2"/>
    <property type="match status" value="1"/>
</dbReference>
<dbReference type="Gene3D" id="1.10.220.20">
    <property type="match status" value="1"/>
</dbReference>
<dbReference type="InterPro" id="IPR002110">
    <property type="entry name" value="Ankyrin_rpt"/>
</dbReference>
<keyword evidence="12 18" id="KW-0378">Hydrolase</keyword>
<keyword evidence="13 17" id="KW-0040">ANK repeat</keyword>
<dbReference type="SUPFAM" id="SSF48403">
    <property type="entry name" value="Ankyrin repeat"/>
    <property type="match status" value="1"/>
</dbReference>
<keyword evidence="10" id="KW-0677">Repeat</keyword>
<feature type="region of interest" description="Disordered" evidence="20">
    <location>
        <begin position="758"/>
        <end position="816"/>
    </location>
</feature>
<evidence type="ECO:0000256" key="10">
    <source>
        <dbReference type="ARBA" id="ARBA00022737"/>
    </source>
</evidence>
<evidence type="ECO:0000256" key="1">
    <source>
        <dbReference type="ARBA" id="ARBA00000374"/>
    </source>
</evidence>
<dbReference type="InterPro" id="IPR035999">
    <property type="entry name" value="Sec7_dom_sf"/>
</dbReference>
<dbReference type="GO" id="GO:0036503">
    <property type="term" value="P:ERAD pathway"/>
    <property type="evidence" value="ECO:0000318"/>
    <property type="project" value="GO_Central"/>
</dbReference>
<evidence type="ECO:0000256" key="5">
    <source>
        <dbReference type="ARBA" id="ARBA00007579"/>
    </source>
</evidence>
<comment type="similarity">
    <text evidence="5">Belongs to the IPP isomerase type 1 family.</text>
</comment>
<accession>A0A2A6C925</accession>
<dbReference type="InterPro" id="IPR011876">
    <property type="entry name" value="IsopentenylPP_isomerase_typ1"/>
</dbReference>
<dbReference type="PROSITE" id="PS50003">
    <property type="entry name" value="PH_DOMAIN"/>
    <property type="match status" value="1"/>
</dbReference>
<keyword evidence="9 18" id="KW-0540">Nuclease</keyword>
<dbReference type="CDD" id="cd02885">
    <property type="entry name" value="NUDIX_IPP_Isomerase"/>
    <property type="match status" value="1"/>
</dbReference>
<dbReference type="GO" id="GO:0005737">
    <property type="term" value="C:cytoplasm"/>
    <property type="evidence" value="ECO:0007669"/>
    <property type="project" value="UniProtKB-SubCell"/>
</dbReference>
<dbReference type="Gene3D" id="2.30.29.30">
    <property type="entry name" value="Pleckstrin-homology domain (PH domain)/Phosphotyrosine-binding domain (PTB)"/>
    <property type="match status" value="1"/>
</dbReference>
<dbReference type="InterPro" id="IPR041175">
    <property type="entry name" value="VLRF1/Vms1"/>
</dbReference>
<reference evidence="25" key="2">
    <citation type="submission" date="2022-06" db="UniProtKB">
        <authorList>
            <consortium name="EnsemblMetazoa"/>
        </authorList>
    </citation>
    <scope>IDENTIFICATION</scope>
    <source>
        <strain evidence="25">PS312</strain>
    </source>
</reference>